<gene>
    <name evidence="4" type="ORF">SERN_1928</name>
</gene>
<comment type="similarity">
    <text evidence="1">Belongs to the peptidase S33 family.</text>
</comment>
<dbReference type="PRINTS" id="PR00793">
    <property type="entry name" value="PROAMNOPTASE"/>
</dbReference>
<accession>A0A4Z1DXB5</accession>
<dbReference type="RefSeq" id="WP_199241583.1">
    <property type="nucleotide sequence ID" value="NZ_RHPJ01000003.1"/>
</dbReference>
<evidence type="ECO:0000313" key="5">
    <source>
        <dbReference type="Proteomes" id="UP000297318"/>
    </source>
</evidence>
<comment type="caution">
    <text evidence="4">The sequence shown here is derived from an EMBL/GenBank/DDBJ whole genome shotgun (WGS) entry which is preliminary data.</text>
</comment>
<evidence type="ECO:0000256" key="1">
    <source>
        <dbReference type="ARBA" id="ARBA00010088"/>
    </source>
</evidence>
<organism evidence="4 5">
    <name type="scientific">Serinibacter arcticus</name>
    <dbReference type="NCBI Taxonomy" id="1655435"/>
    <lineage>
        <taxon>Bacteria</taxon>
        <taxon>Bacillati</taxon>
        <taxon>Actinomycetota</taxon>
        <taxon>Actinomycetes</taxon>
        <taxon>Micrococcales</taxon>
        <taxon>Beutenbergiaceae</taxon>
        <taxon>Serinibacter</taxon>
    </lineage>
</organism>
<dbReference type="EMBL" id="RHPJ01000003">
    <property type="protein sequence ID" value="TGO04335.1"/>
    <property type="molecule type" value="Genomic_DNA"/>
</dbReference>
<dbReference type="GO" id="GO:0006508">
    <property type="term" value="P:proteolysis"/>
    <property type="evidence" value="ECO:0007669"/>
    <property type="project" value="InterPro"/>
</dbReference>
<proteinExistence type="inferred from homology"/>
<keyword evidence="2" id="KW-0378">Hydrolase</keyword>
<protein>
    <submittedName>
        <fullName evidence="4">Proline iminopeptidase</fullName>
    </submittedName>
</protein>
<name>A0A4Z1DXB5_9MICO</name>
<dbReference type="InterPro" id="IPR002410">
    <property type="entry name" value="Peptidase_S33"/>
</dbReference>
<feature type="domain" description="AB hydrolase-1" evidence="3">
    <location>
        <begin position="48"/>
        <end position="174"/>
    </location>
</feature>
<dbReference type="AlphaFoldDB" id="A0A4Z1DXB5"/>
<dbReference type="InterPro" id="IPR000073">
    <property type="entry name" value="AB_hydrolase_1"/>
</dbReference>
<reference evidence="4 5" key="1">
    <citation type="submission" date="2018-11" db="EMBL/GenBank/DDBJ databases">
        <title>Complete genome sequencing of the Actinobacteria Serinibacter sp. K3-2.</title>
        <authorList>
            <person name="Rakitin A.L."/>
            <person name="Beletsky A.V."/>
            <person name="Mardanov A.V."/>
            <person name="Ravin N.V."/>
            <person name="Gromova A.S."/>
            <person name="Filippova S.N."/>
            <person name="Gal'Chenko V.F."/>
        </authorList>
    </citation>
    <scope>NUCLEOTIDE SEQUENCE [LARGE SCALE GENOMIC DNA]</scope>
    <source>
        <strain evidence="4 5">K3-2</strain>
    </source>
</reference>
<evidence type="ECO:0000313" key="4">
    <source>
        <dbReference type="EMBL" id="TGO04335.1"/>
    </source>
</evidence>
<keyword evidence="5" id="KW-1185">Reference proteome</keyword>
<dbReference type="InterPro" id="IPR051601">
    <property type="entry name" value="Serine_prot/Carboxylest_S33"/>
</dbReference>
<evidence type="ECO:0000259" key="3">
    <source>
        <dbReference type="Pfam" id="PF00561"/>
    </source>
</evidence>
<dbReference type="Pfam" id="PF00561">
    <property type="entry name" value="Abhydrolase_1"/>
    <property type="match status" value="1"/>
</dbReference>
<dbReference type="PANTHER" id="PTHR43248">
    <property type="entry name" value="2-SUCCINYL-6-HYDROXY-2,4-CYCLOHEXADIENE-1-CARBOXYLATE SYNTHASE"/>
    <property type="match status" value="1"/>
</dbReference>
<dbReference type="Proteomes" id="UP000297318">
    <property type="component" value="Unassembled WGS sequence"/>
</dbReference>
<evidence type="ECO:0000256" key="2">
    <source>
        <dbReference type="ARBA" id="ARBA00022801"/>
    </source>
</evidence>
<dbReference type="Gene3D" id="3.40.50.1820">
    <property type="entry name" value="alpha/beta hydrolase"/>
    <property type="match status" value="1"/>
</dbReference>
<sequence length="428" mass="46135">MSVLAGGLLHRDHVLTVPVDRADPTRFGSIEVFAREVVDPTRDGEDLPLLLFLQGGPGGQGPRPTGGGWLATATRTHRVILLDQRGTGRSGAITSDTIAAFPDARTAAGYLARFRADAIVADAEDLRTRVFGGRRWSTLGQSYGGFLTLTYLSRHPDAIEAAYVTGGLPGITADAGEVYRRTFDLQAARNRELAQRFPDDVVALGSLADRVEAAPVALPTGERLTARRLQLLGMGLGMSTGVEQVHWALETGLDADGAPTPSLLATIAHETSFATNPLYAVLQEVIYHQGARTPGWAAQTELDRRPAFAAGARPLQLTGEAIFPWMYREIPGLHAFEAVAHELAARPEWPALYDVDALARNEVPLAAVQYLDDPYVDVDLALGTARAVGNAQVWVTNEYLHDGLRTGGEVILPRLMDLAAGRWRVTAR</sequence>
<dbReference type="InterPro" id="IPR029058">
    <property type="entry name" value="AB_hydrolase_fold"/>
</dbReference>
<dbReference type="SUPFAM" id="SSF53474">
    <property type="entry name" value="alpha/beta-Hydrolases"/>
    <property type="match status" value="1"/>
</dbReference>
<dbReference type="GO" id="GO:0004177">
    <property type="term" value="F:aminopeptidase activity"/>
    <property type="evidence" value="ECO:0007669"/>
    <property type="project" value="UniProtKB-EC"/>
</dbReference>
<dbReference type="PANTHER" id="PTHR43248:SF2">
    <property type="entry name" value="PROLYL AMINOPEPTIDASE"/>
    <property type="match status" value="1"/>
</dbReference>